<keyword evidence="2" id="KW-1185">Reference proteome</keyword>
<dbReference type="AlphaFoldDB" id="A0A8T1VH81"/>
<comment type="caution">
    <text evidence="1">The sequence shown here is derived from an EMBL/GenBank/DDBJ whole genome shotgun (WGS) entry which is preliminary data.</text>
</comment>
<protein>
    <submittedName>
        <fullName evidence="1">Uncharacterized protein</fullName>
    </submittedName>
</protein>
<dbReference type="EMBL" id="JAGDFM010000283">
    <property type="protein sequence ID" value="KAG7380657.1"/>
    <property type="molecule type" value="Genomic_DNA"/>
</dbReference>
<proteinExistence type="predicted"/>
<reference evidence="1" key="1">
    <citation type="submission" date="2021-02" db="EMBL/GenBank/DDBJ databases">
        <authorList>
            <person name="Palmer J.M."/>
        </authorList>
    </citation>
    <scope>NUCLEOTIDE SEQUENCE</scope>
    <source>
        <strain evidence="1">SCRP734</strain>
    </source>
</reference>
<dbReference type="Proteomes" id="UP000694044">
    <property type="component" value="Unassembled WGS sequence"/>
</dbReference>
<organism evidence="1 2">
    <name type="scientific">Phytophthora pseudosyringae</name>
    <dbReference type="NCBI Taxonomy" id="221518"/>
    <lineage>
        <taxon>Eukaryota</taxon>
        <taxon>Sar</taxon>
        <taxon>Stramenopiles</taxon>
        <taxon>Oomycota</taxon>
        <taxon>Peronosporomycetes</taxon>
        <taxon>Peronosporales</taxon>
        <taxon>Peronosporaceae</taxon>
        <taxon>Phytophthora</taxon>
    </lineage>
</organism>
<name>A0A8T1VH81_9STRA</name>
<evidence type="ECO:0000313" key="1">
    <source>
        <dbReference type="EMBL" id="KAG7380657.1"/>
    </source>
</evidence>
<accession>A0A8T1VH81</accession>
<evidence type="ECO:0000313" key="2">
    <source>
        <dbReference type="Proteomes" id="UP000694044"/>
    </source>
</evidence>
<sequence length="200" mass="23055">MEEEIARLDALKPKYVFLTSTSGAGKTYFADRLAGYKVLELDRVVRKLGRDFGVEEAAAFKVYKNTRPEPFTAAFVENIHQFFEQNGDGPVVVEGAIADADLVKRVFSGPYVEFTLVYLYPVDADAYVVRMMKRFKEDKENNTRRLAIWPQVTPDIREAAEDSPELKQFMRRMACWSMDKSAQRYDHFEKNGLDMTRVEV</sequence>
<gene>
    <name evidence="1" type="ORF">PHYPSEUDO_006959</name>
</gene>
<dbReference type="OrthoDB" id="117776at2759"/>